<keyword evidence="2" id="KW-1185">Reference proteome</keyword>
<sequence length="35" mass="3741">MKATYLALHSLGRLDGRATQLPLCAHSGSVLLFAE</sequence>
<gene>
    <name evidence="1" type="ORF">NBRC3278_3229</name>
</gene>
<comment type="caution">
    <text evidence="1">The sequence shown here is derived from an EMBL/GenBank/DDBJ whole genome shotgun (WGS) entry which is preliminary data.</text>
</comment>
<organism evidence="1 2">
    <name type="scientific">Acetobacter pasteurianus NBRC 3278</name>
    <dbReference type="NCBI Taxonomy" id="1226660"/>
    <lineage>
        <taxon>Bacteria</taxon>
        <taxon>Pseudomonadati</taxon>
        <taxon>Pseudomonadota</taxon>
        <taxon>Alphaproteobacteria</taxon>
        <taxon>Acetobacterales</taxon>
        <taxon>Acetobacteraceae</taxon>
        <taxon>Acetobacter</taxon>
    </lineage>
</organism>
<dbReference type="AlphaFoldDB" id="A0A401X8K3"/>
<evidence type="ECO:0000313" key="2">
    <source>
        <dbReference type="Proteomes" id="UP000287385"/>
    </source>
</evidence>
<proteinExistence type="predicted"/>
<reference evidence="1 2" key="1">
    <citation type="submission" date="2016-06" db="EMBL/GenBank/DDBJ databases">
        <title>Acetobacter pasteurianus NBRC 3278 whole genome sequencing project.</title>
        <authorList>
            <person name="Matsutani M."/>
            <person name="Shiwa Y."/>
            <person name="Okamoto-Kainuma A."/>
            <person name="Ishikawa M."/>
            <person name="Koizumi Y."/>
            <person name="Yoshikawa H."/>
            <person name="Yakushi T."/>
            <person name="Matsushita K."/>
        </authorList>
    </citation>
    <scope>NUCLEOTIDE SEQUENCE [LARGE SCALE GENOMIC DNA]</scope>
    <source>
        <strain evidence="1 2">NBRC 3278</strain>
    </source>
</reference>
<dbReference type="Proteomes" id="UP000287385">
    <property type="component" value="Unassembled WGS sequence"/>
</dbReference>
<protein>
    <submittedName>
        <fullName evidence="1">Uncharacterized protein</fullName>
    </submittedName>
</protein>
<dbReference type="EMBL" id="BDEV01000156">
    <property type="protein sequence ID" value="GCD64136.1"/>
    <property type="molecule type" value="Genomic_DNA"/>
</dbReference>
<accession>A0A401X8K3</accession>
<evidence type="ECO:0000313" key="1">
    <source>
        <dbReference type="EMBL" id="GCD64136.1"/>
    </source>
</evidence>
<name>A0A401X8K3_ACEPA</name>